<proteinExistence type="predicted"/>
<organism evidence="1 2">
    <name type="scientific">Azospirillum cavernae</name>
    <dbReference type="NCBI Taxonomy" id="2320860"/>
    <lineage>
        <taxon>Bacteria</taxon>
        <taxon>Pseudomonadati</taxon>
        <taxon>Pseudomonadota</taxon>
        <taxon>Alphaproteobacteria</taxon>
        <taxon>Rhodospirillales</taxon>
        <taxon>Azospirillaceae</taxon>
        <taxon>Azospirillum</taxon>
    </lineage>
</organism>
<sequence>MSKGAAMTTRGATGEPPQRLYEAILHLRKLGHDVRRADHGRRRHVLDGAEVSDAALLEIAMTRFRRAARGTKENPLAPPGRGPG</sequence>
<name>A0A418VS69_9PROT</name>
<comment type="caution">
    <text evidence="1">The sequence shown here is derived from an EMBL/GenBank/DDBJ whole genome shotgun (WGS) entry which is preliminary data.</text>
</comment>
<dbReference type="Proteomes" id="UP000283458">
    <property type="component" value="Unassembled WGS sequence"/>
</dbReference>
<dbReference type="EMBL" id="QYUL01000003">
    <property type="protein sequence ID" value="RJF79311.1"/>
    <property type="molecule type" value="Genomic_DNA"/>
</dbReference>
<accession>A0A418VS69</accession>
<gene>
    <name evidence="1" type="ORF">D3877_21180</name>
</gene>
<dbReference type="AlphaFoldDB" id="A0A418VS69"/>
<protein>
    <submittedName>
        <fullName evidence="1">Uncharacterized protein</fullName>
    </submittedName>
</protein>
<evidence type="ECO:0000313" key="2">
    <source>
        <dbReference type="Proteomes" id="UP000283458"/>
    </source>
</evidence>
<reference evidence="1 2" key="1">
    <citation type="submission" date="2018-09" db="EMBL/GenBank/DDBJ databases">
        <authorList>
            <person name="Zhu H."/>
        </authorList>
    </citation>
    <scope>NUCLEOTIDE SEQUENCE [LARGE SCALE GENOMIC DNA]</scope>
    <source>
        <strain evidence="1 2">K2W22B-5</strain>
    </source>
</reference>
<keyword evidence="2" id="KW-1185">Reference proteome</keyword>
<evidence type="ECO:0000313" key="1">
    <source>
        <dbReference type="EMBL" id="RJF79311.1"/>
    </source>
</evidence>